<evidence type="ECO:0000256" key="7">
    <source>
        <dbReference type="ARBA" id="ARBA00022676"/>
    </source>
</evidence>
<evidence type="ECO:0000256" key="10">
    <source>
        <dbReference type="ARBA" id="ARBA00022723"/>
    </source>
</evidence>
<evidence type="ECO:0000256" key="5">
    <source>
        <dbReference type="ARBA" id="ARBA00011748"/>
    </source>
</evidence>
<dbReference type="Proteomes" id="UP000824540">
    <property type="component" value="Unassembled WGS sequence"/>
</dbReference>
<reference evidence="25" key="1">
    <citation type="thesis" date="2021" institute="BYU ScholarsArchive" country="Provo, UT, USA">
        <title>Applications of and Algorithms for Genome Assembly and Genomic Analyses with an Emphasis on Marine Teleosts.</title>
        <authorList>
            <person name="Pickett B.D."/>
        </authorList>
    </citation>
    <scope>NUCLEOTIDE SEQUENCE</scope>
    <source>
        <strain evidence="25">HI-2016</strain>
    </source>
</reference>
<keyword evidence="15" id="KW-1015">Disulfide bond</keyword>
<evidence type="ECO:0000256" key="18">
    <source>
        <dbReference type="ARBA" id="ARBA00041226"/>
    </source>
</evidence>
<keyword evidence="12" id="KW-0735">Signal-anchor</keyword>
<dbReference type="EC" id="2.4.1.122" evidence="6"/>
<evidence type="ECO:0000256" key="14">
    <source>
        <dbReference type="ARBA" id="ARBA00023136"/>
    </source>
</evidence>
<evidence type="ECO:0000313" key="25">
    <source>
        <dbReference type="EMBL" id="KAG9345207.1"/>
    </source>
</evidence>
<keyword evidence="16" id="KW-0464">Manganese</keyword>
<protein>
    <recommendedName>
        <fullName evidence="17">Glycoprotein-N-acetylgalactosamine 3-beta-galactosyltransferase 1</fullName>
        <ecNumber evidence="6">2.4.1.122</ecNumber>
    </recommendedName>
    <alternativeName>
        <fullName evidence="19">Core 1 O-glycan T-synthase</fullName>
    </alternativeName>
    <alternativeName>
        <fullName evidence="20">Core 1 UDP-galactose:N-acetylgalactosamine-alpha-R beta 1,3-galactosyltransferase 1</fullName>
    </alternativeName>
    <alternativeName>
        <fullName evidence="18">Core 1 beta1,3-galactosyltransferase 1</fullName>
    </alternativeName>
</protein>
<dbReference type="AlphaFoldDB" id="A0A8T2P9A0"/>
<dbReference type="PANTHER" id="PTHR23033:SF13">
    <property type="entry name" value="GLYCOPROTEIN-N-ACETYLGALACTOSAMINE 3-BETA-GALACTOSYLTRANSFERASE 1"/>
    <property type="match status" value="1"/>
</dbReference>
<dbReference type="InterPro" id="IPR026050">
    <property type="entry name" value="C1GALT1/C1GALT1_chp1"/>
</dbReference>
<organism evidence="25 26">
    <name type="scientific">Albula glossodonta</name>
    <name type="common">roundjaw bonefish</name>
    <dbReference type="NCBI Taxonomy" id="121402"/>
    <lineage>
        <taxon>Eukaryota</taxon>
        <taxon>Metazoa</taxon>
        <taxon>Chordata</taxon>
        <taxon>Craniata</taxon>
        <taxon>Vertebrata</taxon>
        <taxon>Euteleostomi</taxon>
        <taxon>Actinopterygii</taxon>
        <taxon>Neopterygii</taxon>
        <taxon>Teleostei</taxon>
        <taxon>Albuliformes</taxon>
        <taxon>Albulidae</taxon>
        <taxon>Albula</taxon>
    </lineage>
</organism>
<dbReference type="EMBL" id="JAFBMS010000018">
    <property type="protein sequence ID" value="KAG9345207.1"/>
    <property type="molecule type" value="Genomic_DNA"/>
</dbReference>
<evidence type="ECO:0000259" key="24">
    <source>
        <dbReference type="Pfam" id="PF02434"/>
    </source>
</evidence>
<evidence type="ECO:0000256" key="17">
    <source>
        <dbReference type="ARBA" id="ARBA00040898"/>
    </source>
</evidence>
<evidence type="ECO:0000256" key="19">
    <source>
        <dbReference type="ARBA" id="ARBA00042009"/>
    </source>
</evidence>
<dbReference type="Pfam" id="PF02434">
    <property type="entry name" value="Fringe"/>
    <property type="match status" value="1"/>
</dbReference>
<comment type="catalytic activity">
    <reaction evidence="21">
        <text>an N-acetyl-alpha-D-galactosaminyl derivative + UDP-alpha-D-galactose = a beta-D-galactosyl-(1-&gt;3)-N-acetyl-alpha-D-galactosaminyl derivative + UDP + H(+)</text>
        <dbReference type="Rhea" id="RHEA:15621"/>
        <dbReference type="ChEBI" id="CHEBI:15378"/>
        <dbReference type="ChEBI" id="CHEBI:28257"/>
        <dbReference type="ChEBI" id="CHEBI:58223"/>
        <dbReference type="ChEBI" id="CHEBI:66914"/>
        <dbReference type="ChEBI" id="CHEBI:133470"/>
        <dbReference type="EC" id="2.4.1.122"/>
    </reaction>
</comment>
<dbReference type="GO" id="GO:0001525">
    <property type="term" value="P:angiogenesis"/>
    <property type="evidence" value="ECO:0007669"/>
    <property type="project" value="UniProtKB-ARBA"/>
</dbReference>
<comment type="caution">
    <text evidence="25">The sequence shown here is derived from an EMBL/GenBank/DDBJ whole genome shotgun (WGS) entry which is preliminary data.</text>
</comment>
<proteinExistence type="inferred from homology"/>
<evidence type="ECO:0000256" key="20">
    <source>
        <dbReference type="ARBA" id="ARBA00043065"/>
    </source>
</evidence>
<evidence type="ECO:0000256" key="13">
    <source>
        <dbReference type="ARBA" id="ARBA00022989"/>
    </source>
</evidence>
<comment type="subunit">
    <text evidence="5">Homodimer; disulfide-linked.</text>
</comment>
<keyword evidence="14" id="KW-0472">Membrane</keyword>
<evidence type="ECO:0000256" key="21">
    <source>
        <dbReference type="ARBA" id="ARBA00048842"/>
    </source>
</evidence>
<evidence type="ECO:0000256" key="1">
    <source>
        <dbReference type="ARBA" id="ARBA00001936"/>
    </source>
</evidence>
<accession>A0A8T2P9A0</accession>
<keyword evidence="10" id="KW-0479">Metal-binding</keyword>
<evidence type="ECO:0000256" key="6">
    <source>
        <dbReference type="ARBA" id="ARBA00012557"/>
    </source>
</evidence>
<evidence type="ECO:0000256" key="4">
    <source>
        <dbReference type="ARBA" id="ARBA00006462"/>
    </source>
</evidence>
<keyword evidence="7" id="KW-0328">Glycosyltransferase</keyword>
<keyword evidence="9" id="KW-0812">Transmembrane</keyword>
<dbReference type="OrthoDB" id="414175at2759"/>
<dbReference type="GO" id="GO:0016020">
    <property type="term" value="C:membrane"/>
    <property type="evidence" value="ECO:0007669"/>
    <property type="project" value="UniProtKB-SubCell"/>
</dbReference>
<feature type="signal peptide" evidence="23">
    <location>
        <begin position="1"/>
        <end position="18"/>
    </location>
</feature>
<evidence type="ECO:0000256" key="11">
    <source>
        <dbReference type="ARBA" id="ARBA00022741"/>
    </source>
</evidence>
<comment type="function">
    <text evidence="22">Glycosyltransferase that generates the core 1 O-glycan Gal-beta1-3GalNAc-alpha1-Ser/Thr (T antigen), which is a precursor for many extended O-glycans in glycoproteins.</text>
</comment>
<evidence type="ECO:0000256" key="9">
    <source>
        <dbReference type="ARBA" id="ARBA00022692"/>
    </source>
</evidence>
<feature type="domain" description="Fringe-like glycosyltransferase" evidence="24">
    <location>
        <begin position="92"/>
        <end position="239"/>
    </location>
</feature>
<evidence type="ECO:0000256" key="3">
    <source>
        <dbReference type="ARBA" id="ARBA00004922"/>
    </source>
</evidence>
<dbReference type="GO" id="GO:0016263">
    <property type="term" value="F:glycoprotein-N-acetylgalactosamine 3-beta-galactosyltransferase activity"/>
    <property type="evidence" value="ECO:0007669"/>
    <property type="project" value="UniProtKB-EC"/>
</dbReference>
<keyword evidence="13" id="KW-1133">Transmembrane helix</keyword>
<evidence type="ECO:0000256" key="16">
    <source>
        <dbReference type="ARBA" id="ARBA00023211"/>
    </source>
</evidence>
<dbReference type="GO" id="GO:0000166">
    <property type="term" value="F:nucleotide binding"/>
    <property type="evidence" value="ECO:0007669"/>
    <property type="project" value="UniProtKB-KW"/>
</dbReference>
<evidence type="ECO:0000256" key="22">
    <source>
        <dbReference type="ARBA" id="ARBA00059245"/>
    </source>
</evidence>
<keyword evidence="26" id="KW-1185">Reference proteome</keyword>
<comment type="cofactor">
    <cofactor evidence="1">
        <name>Mn(2+)</name>
        <dbReference type="ChEBI" id="CHEBI:29035"/>
    </cofactor>
</comment>
<keyword evidence="8" id="KW-0808">Transferase</keyword>
<gene>
    <name evidence="25" type="ORF">JZ751_009752</name>
</gene>
<keyword evidence="11" id="KW-0547">Nucleotide-binding</keyword>
<keyword evidence="23" id="KW-0732">Signal</keyword>
<comment type="similarity">
    <text evidence="4">Belongs to the glycosyltransferase 31 family. Beta3-Gal-T subfamily.</text>
</comment>
<evidence type="ECO:0000313" key="26">
    <source>
        <dbReference type="Proteomes" id="UP000824540"/>
    </source>
</evidence>
<dbReference type="InterPro" id="IPR003378">
    <property type="entry name" value="Fringe-like_glycosylTrfase"/>
</dbReference>
<dbReference type="GO" id="GO:0046872">
    <property type="term" value="F:metal ion binding"/>
    <property type="evidence" value="ECO:0007669"/>
    <property type="project" value="UniProtKB-KW"/>
</dbReference>
<evidence type="ECO:0000256" key="2">
    <source>
        <dbReference type="ARBA" id="ARBA00004606"/>
    </source>
</evidence>
<feature type="chain" id="PRO_5035814792" description="Glycoprotein-N-acetylgalactosamine 3-beta-galactosyltransferase 1" evidence="23">
    <location>
        <begin position="19"/>
        <end position="337"/>
    </location>
</feature>
<dbReference type="Gene3D" id="3.90.550.50">
    <property type="match status" value="1"/>
</dbReference>
<sequence>MPGVTIFLCGLSFGFLVSYSIVKTIYDTDTYHVNPPQNYKMDSQVSDMINLREVNSTEDTTVETTRDRLAKVRILCWIMTAPVNLERKTLHVRATWAKRCDKVLFMSSEETDFPTVGLNVTEGRDQLYWKTIRAFQYIHKNHLTDADWFLKADDDTYVVVENLRYLLSKHDPGRPIYFGRRFRPFVKQGYMSGGAGYVLSKEALRRFVEGFRVGKCTHTSSIEDMALGKCMEILKVEAGDSRDKNKRETFHPFPPQKHVVRDPGSKRAWYWGYGYYPSINGPECCSDFAVSFHYIHPDQMYELEYMVYHLRPYGYQYRFNPDSMQNETEKNSAGSGS</sequence>
<evidence type="ECO:0000256" key="8">
    <source>
        <dbReference type="ARBA" id="ARBA00022679"/>
    </source>
</evidence>
<evidence type="ECO:0000256" key="23">
    <source>
        <dbReference type="SAM" id="SignalP"/>
    </source>
</evidence>
<name>A0A8T2P9A0_9TELE</name>
<comment type="pathway">
    <text evidence="3">Protein modification; protein glycosylation.</text>
</comment>
<evidence type="ECO:0000256" key="12">
    <source>
        <dbReference type="ARBA" id="ARBA00022968"/>
    </source>
</evidence>
<dbReference type="PANTHER" id="PTHR23033">
    <property type="entry name" value="BETA1,3-GALACTOSYLTRANSFERASE"/>
    <property type="match status" value="1"/>
</dbReference>
<comment type="subcellular location">
    <subcellularLocation>
        <location evidence="2">Membrane</location>
        <topology evidence="2">Single-pass type II membrane protein</topology>
    </subcellularLocation>
</comment>
<evidence type="ECO:0000256" key="15">
    <source>
        <dbReference type="ARBA" id="ARBA00023157"/>
    </source>
</evidence>
<dbReference type="FunFam" id="3.90.550.50:FF:000007">
    <property type="entry name" value="Glycoprotein-N-acetylgalactosamine 3-beta-galactosyltransferase 1"/>
    <property type="match status" value="1"/>
</dbReference>